<gene>
    <name evidence="2" type="ORF">D9611_013160</name>
</gene>
<evidence type="ECO:0000313" key="3">
    <source>
        <dbReference type="Proteomes" id="UP000541558"/>
    </source>
</evidence>
<accession>A0A8H5BTD5</accession>
<dbReference type="EMBL" id="JAACJK010000121">
    <property type="protein sequence ID" value="KAF5329192.1"/>
    <property type="molecule type" value="Genomic_DNA"/>
</dbReference>
<reference evidence="2 3" key="1">
    <citation type="journal article" date="2020" name="ISME J.">
        <title>Uncovering the hidden diversity of litter-decomposition mechanisms in mushroom-forming fungi.</title>
        <authorList>
            <person name="Floudas D."/>
            <person name="Bentzer J."/>
            <person name="Ahren D."/>
            <person name="Johansson T."/>
            <person name="Persson P."/>
            <person name="Tunlid A."/>
        </authorList>
    </citation>
    <scope>NUCLEOTIDE SEQUENCE [LARGE SCALE GENOMIC DNA]</scope>
    <source>
        <strain evidence="2 3">CBS 175.51</strain>
    </source>
</reference>
<evidence type="ECO:0000256" key="1">
    <source>
        <dbReference type="SAM" id="MobiDB-lite"/>
    </source>
</evidence>
<dbReference type="AlphaFoldDB" id="A0A8H5BTD5"/>
<feature type="compositionally biased region" description="Basic and acidic residues" evidence="1">
    <location>
        <begin position="67"/>
        <end position="76"/>
    </location>
</feature>
<proteinExistence type="predicted"/>
<name>A0A8H5BTD5_9AGAR</name>
<dbReference type="Proteomes" id="UP000541558">
    <property type="component" value="Unassembled WGS sequence"/>
</dbReference>
<organism evidence="2 3">
    <name type="scientific">Ephemerocybe angulata</name>
    <dbReference type="NCBI Taxonomy" id="980116"/>
    <lineage>
        <taxon>Eukaryota</taxon>
        <taxon>Fungi</taxon>
        <taxon>Dikarya</taxon>
        <taxon>Basidiomycota</taxon>
        <taxon>Agaricomycotina</taxon>
        <taxon>Agaricomycetes</taxon>
        <taxon>Agaricomycetidae</taxon>
        <taxon>Agaricales</taxon>
        <taxon>Agaricineae</taxon>
        <taxon>Psathyrellaceae</taxon>
        <taxon>Ephemerocybe</taxon>
    </lineage>
</organism>
<comment type="caution">
    <text evidence="2">The sequence shown here is derived from an EMBL/GenBank/DDBJ whole genome shotgun (WGS) entry which is preliminary data.</text>
</comment>
<feature type="region of interest" description="Disordered" evidence="1">
    <location>
        <begin position="65"/>
        <end position="173"/>
    </location>
</feature>
<protein>
    <submittedName>
        <fullName evidence="2">Uncharacterized protein</fullName>
    </submittedName>
</protein>
<sequence length="173" mass="18973">MVGQCQSARRQASKSAPWREDRLAAAHTKIHHSIASRLLVNPNSPHTHARPNPSASAVCDHSLAFDQDTHRPELDGHLAQLRAPGQPEPNETRRQTALSGYASHPPPGRPLANKPNFQQTHTPRTRTSTSAVGDSSLAPRRASQHEQHQHFAHLRPRAEQPEPEETGNASLPA</sequence>
<evidence type="ECO:0000313" key="2">
    <source>
        <dbReference type="EMBL" id="KAF5329192.1"/>
    </source>
</evidence>
<keyword evidence="3" id="KW-1185">Reference proteome</keyword>
<feature type="compositionally biased region" description="Polar residues" evidence="1">
    <location>
        <begin position="115"/>
        <end position="133"/>
    </location>
</feature>